<dbReference type="PROSITE" id="PS50213">
    <property type="entry name" value="FAS1"/>
    <property type="match status" value="2"/>
</dbReference>
<dbReference type="AlphaFoldDB" id="A0A0M8N6Y8"/>
<dbReference type="STRING" id="150374.A0A0M8N6Y8"/>
<dbReference type="Pfam" id="PF02469">
    <property type="entry name" value="Fasciclin"/>
    <property type="match status" value="2"/>
</dbReference>
<dbReference type="PANTHER" id="PTHR10900">
    <property type="entry name" value="PERIOSTIN-RELATED"/>
    <property type="match status" value="1"/>
</dbReference>
<keyword evidence="4" id="KW-1185">Reference proteome</keyword>
<dbReference type="InterPro" id="IPR050904">
    <property type="entry name" value="Adhesion/Biosynth-related"/>
</dbReference>
<organism evidence="3 4">
    <name type="scientific">Escovopsis weberi</name>
    <dbReference type="NCBI Taxonomy" id="150374"/>
    <lineage>
        <taxon>Eukaryota</taxon>
        <taxon>Fungi</taxon>
        <taxon>Dikarya</taxon>
        <taxon>Ascomycota</taxon>
        <taxon>Pezizomycotina</taxon>
        <taxon>Sordariomycetes</taxon>
        <taxon>Hypocreomycetidae</taxon>
        <taxon>Hypocreales</taxon>
        <taxon>Hypocreaceae</taxon>
        <taxon>Escovopsis</taxon>
    </lineage>
</organism>
<reference evidence="3 4" key="1">
    <citation type="submission" date="2015-07" db="EMBL/GenBank/DDBJ databases">
        <title>The genome of the fungus Escovopsis weberi, a specialized disease agent of ant agriculture.</title>
        <authorList>
            <person name="de Man T.J."/>
            <person name="Stajich J.E."/>
            <person name="Kubicek C.P."/>
            <person name="Chenthamara K."/>
            <person name="Atanasova L."/>
            <person name="Druzhinina I.S."/>
            <person name="Birnbaum S."/>
            <person name="Barribeau S.M."/>
            <person name="Teiling C."/>
            <person name="Suen G."/>
            <person name="Currie C."/>
            <person name="Gerardo N.M."/>
        </authorList>
    </citation>
    <scope>NUCLEOTIDE SEQUENCE [LARGE SCALE GENOMIC DNA]</scope>
</reference>
<feature type="signal peptide" evidence="1">
    <location>
        <begin position="1"/>
        <end position="20"/>
    </location>
</feature>
<accession>A0A0M8N6Y8</accession>
<comment type="caution">
    <text evidence="3">The sequence shown here is derived from an EMBL/GenBank/DDBJ whole genome shotgun (WGS) entry which is preliminary data.</text>
</comment>
<evidence type="ECO:0000313" key="4">
    <source>
        <dbReference type="Proteomes" id="UP000053831"/>
    </source>
</evidence>
<name>A0A0M8N6Y8_ESCWE</name>
<keyword evidence="1" id="KW-0732">Signal</keyword>
<feature type="domain" description="FAS1" evidence="2">
    <location>
        <begin position="264"/>
        <end position="442"/>
    </location>
</feature>
<dbReference type="PANTHER" id="PTHR10900:SF125">
    <property type="entry name" value="FAS1 DOMAIN-CONTAINING PROTEIN YLR001C"/>
    <property type="match status" value="1"/>
</dbReference>
<evidence type="ECO:0000313" key="3">
    <source>
        <dbReference type="EMBL" id="KOS21964.1"/>
    </source>
</evidence>
<dbReference type="Proteomes" id="UP000053831">
    <property type="component" value="Unassembled WGS sequence"/>
</dbReference>
<evidence type="ECO:0000259" key="2">
    <source>
        <dbReference type="PROSITE" id="PS50213"/>
    </source>
</evidence>
<feature type="chain" id="PRO_5005819146" evidence="1">
    <location>
        <begin position="21"/>
        <end position="480"/>
    </location>
</feature>
<proteinExistence type="predicted"/>
<dbReference type="InterPro" id="IPR000782">
    <property type="entry name" value="FAS1_domain"/>
</dbReference>
<dbReference type="PROSITE" id="PS51257">
    <property type="entry name" value="PROKAR_LIPOPROTEIN"/>
    <property type="match status" value="1"/>
</dbReference>
<gene>
    <name evidence="3" type="ORF">ESCO_002300</name>
</gene>
<dbReference type="EMBL" id="LGSR01000006">
    <property type="protein sequence ID" value="KOS21964.1"/>
    <property type="molecule type" value="Genomic_DNA"/>
</dbReference>
<dbReference type="OrthoDB" id="7700931at2759"/>
<feature type="domain" description="FAS1" evidence="2">
    <location>
        <begin position="132"/>
        <end position="271"/>
    </location>
</feature>
<sequence>MARPTSLTAALASLAACAAALILPGQPDQQQPLRSALNVTALEDAFSPVSNDLENVNAAIGNLLDQVQSARGRLRDDFAKVVMSSALDDNHQDASAHPAPDHEPASFFDLAPLPAAAGGAPGRHVHGNEFDKVSIYTLLTQSSQCEHFLKYVDMFPSVVAMLNRTDEGDYTVFVPAPSAFEKLPDSHDKLPKEAIEKIVRYHIGIGSYDVKRIAKTYTIPTAAREHDLENEPQRLRVSFGLGGVKMNFYSKVIRTNIHSKNGIIHAVDHVLVPPPEIDELLNLFPDRFSTLLLAVEKADFSKFMEGVDMKRATLFAPTNSAWSWLGPKANAFLFNTEKGKKYLKALLKYLIAPDVVLYTDAIYDKHRDGHDGKDGERPDDLDPANYATEHYELDTLLGDARLSVDIAHVFGFAIVKVNGFTKVTLPNVPGKNGVIHVVNRVPLPPCKKRHGKSTDESSEDDLFGEIEVEDLMDRLEPYLE</sequence>
<dbReference type="Gene3D" id="2.30.180.10">
    <property type="entry name" value="FAS1 domain"/>
    <property type="match status" value="2"/>
</dbReference>
<dbReference type="SUPFAM" id="SSF82153">
    <property type="entry name" value="FAS1 domain"/>
    <property type="match status" value="2"/>
</dbReference>
<dbReference type="InterPro" id="IPR036378">
    <property type="entry name" value="FAS1_dom_sf"/>
</dbReference>
<protein>
    <submittedName>
        <fullName evidence="3">Stabilin-2</fullName>
    </submittedName>
</protein>
<dbReference type="SMART" id="SM00554">
    <property type="entry name" value="FAS1"/>
    <property type="match status" value="2"/>
</dbReference>
<evidence type="ECO:0000256" key="1">
    <source>
        <dbReference type="SAM" id="SignalP"/>
    </source>
</evidence>